<dbReference type="Pfam" id="PF04412">
    <property type="entry name" value="AcnX"/>
    <property type="match status" value="1"/>
</dbReference>
<protein>
    <recommendedName>
        <fullName evidence="3">Phosphomevalonate dehydratase large subunit-like domain-containing protein</fullName>
    </recommendedName>
</protein>
<feature type="domain" description="Phosphomevalonate dehydratase large subunit-like" evidence="3">
    <location>
        <begin position="7"/>
        <end position="155"/>
    </location>
</feature>
<keyword evidence="1" id="KW-0408">Iron</keyword>
<comment type="caution">
    <text evidence="4">The sequence shown here is derived from an EMBL/GenBank/DDBJ whole genome shotgun (WGS) entry which is preliminary data.</text>
</comment>
<evidence type="ECO:0000256" key="1">
    <source>
        <dbReference type="ARBA" id="ARBA00023004"/>
    </source>
</evidence>
<sequence>MIEKEVDLTSEERAMLQGSSGEATRKAMEIIMALARVYGARKLVPVASAQVAGVSYMNLGDAGLDFLLEWADAGAQVCIPAMLNPAGMDLTAWETLGISRSFAHKQRMVVEVYTAMGIQPTCTCTPYLVGHVPEFRQHLAWSESSAVSFANSVLG</sequence>
<reference evidence="4" key="1">
    <citation type="journal article" date="2014" name="Front. Microbiol.">
        <title>High frequency of phylogenetically diverse reductive dehalogenase-homologous genes in deep subseafloor sedimentary metagenomes.</title>
        <authorList>
            <person name="Kawai M."/>
            <person name="Futagami T."/>
            <person name="Toyoda A."/>
            <person name="Takaki Y."/>
            <person name="Nishi S."/>
            <person name="Hori S."/>
            <person name="Arai W."/>
            <person name="Tsubouchi T."/>
            <person name="Morono Y."/>
            <person name="Uchiyama I."/>
            <person name="Ito T."/>
            <person name="Fujiyama A."/>
            <person name="Inagaki F."/>
            <person name="Takami H."/>
        </authorList>
    </citation>
    <scope>NUCLEOTIDE SEQUENCE</scope>
    <source>
        <strain evidence="4">Expedition CK06-06</strain>
    </source>
</reference>
<proteinExistence type="predicted"/>
<accession>X1M9D2</accession>
<gene>
    <name evidence="4" type="ORF">S06H3_26340</name>
</gene>
<dbReference type="InterPro" id="IPR007506">
    <property type="entry name" value="PMDh-L-like_dom"/>
</dbReference>
<dbReference type="PANTHER" id="PTHR36577">
    <property type="entry name" value="DUF521 DOMAIN PROTEIN (AFU_ORTHOLOGUE AFUA_6G00490)"/>
    <property type="match status" value="1"/>
</dbReference>
<dbReference type="EMBL" id="BARV01015220">
    <property type="protein sequence ID" value="GAI28242.1"/>
    <property type="molecule type" value="Genomic_DNA"/>
</dbReference>
<evidence type="ECO:0000259" key="3">
    <source>
        <dbReference type="Pfam" id="PF04412"/>
    </source>
</evidence>
<dbReference type="PANTHER" id="PTHR36577:SF3">
    <property type="entry name" value="DUF521 DOMAIN PROTEIN (AFU_ORTHOLOGUE AFUA_6G00490)"/>
    <property type="match status" value="1"/>
</dbReference>
<organism evidence="4">
    <name type="scientific">marine sediment metagenome</name>
    <dbReference type="NCBI Taxonomy" id="412755"/>
    <lineage>
        <taxon>unclassified sequences</taxon>
        <taxon>metagenomes</taxon>
        <taxon>ecological metagenomes</taxon>
    </lineage>
</organism>
<name>X1M9D2_9ZZZZ</name>
<feature type="non-terminal residue" evidence="4">
    <location>
        <position position="155"/>
    </location>
</feature>
<keyword evidence="2" id="KW-0456">Lyase</keyword>
<evidence type="ECO:0000313" key="4">
    <source>
        <dbReference type="EMBL" id="GAI28242.1"/>
    </source>
</evidence>
<evidence type="ECO:0000256" key="2">
    <source>
        <dbReference type="ARBA" id="ARBA00023239"/>
    </source>
</evidence>
<dbReference type="AlphaFoldDB" id="X1M9D2"/>
<dbReference type="GO" id="GO:0016829">
    <property type="term" value="F:lyase activity"/>
    <property type="evidence" value="ECO:0007669"/>
    <property type="project" value="UniProtKB-KW"/>
</dbReference>